<keyword evidence="8" id="KW-0472">Membrane</keyword>
<keyword evidence="8" id="KW-0812">Transmembrane</keyword>
<organism evidence="10 11">
    <name type="scientific">Sus scrofa</name>
    <name type="common">Pig</name>
    <dbReference type="NCBI Taxonomy" id="9823"/>
    <lineage>
        <taxon>Eukaryota</taxon>
        <taxon>Metazoa</taxon>
        <taxon>Chordata</taxon>
        <taxon>Craniata</taxon>
        <taxon>Vertebrata</taxon>
        <taxon>Euteleostomi</taxon>
        <taxon>Mammalia</taxon>
        <taxon>Eutheria</taxon>
        <taxon>Laurasiatheria</taxon>
        <taxon>Artiodactyla</taxon>
        <taxon>Suina</taxon>
        <taxon>Suidae</taxon>
        <taxon>Sus</taxon>
    </lineage>
</organism>
<evidence type="ECO:0000256" key="8">
    <source>
        <dbReference type="SAM" id="Phobius"/>
    </source>
</evidence>
<comment type="similarity">
    <text evidence="2 6">Belongs to the serpin family.</text>
</comment>
<dbReference type="SMART" id="SM00093">
    <property type="entry name" value="SERPIN"/>
    <property type="match status" value="1"/>
</dbReference>
<gene>
    <name evidence="10" type="primary">SERPINF2</name>
</gene>
<feature type="region of interest" description="Disordered" evidence="7">
    <location>
        <begin position="1"/>
        <end position="25"/>
    </location>
</feature>
<evidence type="ECO:0000313" key="11">
    <source>
        <dbReference type="Proteomes" id="UP000314985"/>
    </source>
</evidence>
<dbReference type="PANTHER" id="PTHR11461">
    <property type="entry name" value="SERINE PROTEASE INHIBITOR, SERPIN"/>
    <property type="match status" value="1"/>
</dbReference>
<dbReference type="GO" id="GO:0051918">
    <property type="term" value="P:negative regulation of fibrinolysis"/>
    <property type="evidence" value="ECO:0007669"/>
    <property type="project" value="InterPro"/>
</dbReference>
<proteinExistence type="inferred from homology"/>
<dbReference type="GO" id="GO:0005615">
    <property type="term" value="C:extracellular space"/>
    <property type="evidence" value="ECO:0007669"/>
    <property type="project" value="InterPro"/>
</dbReference>
<sequence>MKNQEVQRGKSSSGGGVPGNSPRSGESLLVPRSCAQQLPLFPPCTCAWDAQWVGAWHEQRLPVLLRNMALLSGLLVLSLFCLHVVSLGRGLGEAGRRLGKRPGVWGKGEGVWGGERAWLEGGPPPFLIPFSTAPSCERHGPLGPAGTGGERCDGGRPKGPRLWLVRGGASPVRCSSSAPSFLQLMIGQGQEKLSPLSLLELDNQEHGGHTALNEAPGECKGTPTPEQTRRLAQAMMAFTRDLFSLVARSSTRPNLVLSPLSVALALSHLALGAQNQTLQRLQQVLHADSGPCLPYLLSRLCQDLGPGAFRLAARMYLQKGFPIKEDFLEQSEELFGAKPMSLTGRKGDDLANINQWVKEATEGKIEDFLSDLPEDTVLLLLNAIHFQGFWRSKFDPNLTQRDTFHLDEQFTVPVDMMQARMYPLRWFLLEQPEIQVAYFPFKNNMSFVVMVPIHFEWNVSQVLANLSWDILHQPLLRERPTKVQLPKLHLKYQLDLVATLSQLGLQGLFQAPDLRGISDESLVVSSVQHQSTLELSEAGVEAAAATSTAMSRMSLSFSVNRPFLFFILEDTTSLPLFVGSVRNPNPGAQPERKEQQDSPDSRYPFWNQKAFPRGDKPFYPDLKLAPPSEEEDYPQPSGPK</sequence>
<dbReference type="InterPro" id="IPR023795">
    <property type="entry name" value="Serpin_CS"/>
</dbReference>
<evidence type="ECO:0000256" key="4">
    <source>
        <dbReference type="ARBA" id="ARBA00022729"/>
    </source>
</evidence>
<dbReference type="PROSITE" id="PS00284">
    <property type="entry name" value="SERPIN"/>
    <property type="match status" value="1"/>
</dbReference>
<evidence type="ECO:0000259" key="9">
    <source>
        <dbReference type="SMART" id="SM00093"/>
    </source>
</evidence>
<protein>
    <submittedName>
        <fullName evidence="10">Serpin family F member 2</fullName>
    </submittedName>
</protein>
<keyword evidence="8" id="KW-1133">Transmembrane helix</keyword>
<feature type="compositionally biased region" description="Basic and acidic residues" evidence="7">
    <location>
        <begin position="590"/>
        <end position="600"/>
    </location>
</feature>
<dbReference type="InterPro" id="IPR042185">
    <property type="entry name" value="Serpin_sf_2"/>
</dbReference>
<keyword evidence="3" id="KW-0964">Secreted</keyword>
<dbReference type="InterPro" id="IPR042178">
    <property type="entry name" value="Serpin_sf_1"/>
</dbReference>
<evidence type="ECO:0000256" key="6">
    <source>
        <dbReference type="RuleBase" id="RU000411"/>
    </source>
</evidence>
<dbReference type="GO" id="GO:0004867">
    <property type="term" value="F:serine-type endopeptidase inhibitor activity"/>
    <property type="evidence" value="ECO:0007669"/>
    <property type="project" value="InterPro"/>
</dbReference>
<name>A0A4X1U3Z8_PIG</name>
<comment type="subcellular location">
    <subcellularLocation>
        <location evidence="1">Secreted</location>
    </subcellularLocation>
</comment>
<dbReference type="Ensembl" id="ENSSSCT00070029290.1">
    <property type="protein sequence ID" value="ENSSSCP00070024409.1"/>
    <property type="gene ID" value="ENSSSCG00070014901.1"/>
</dbReference>
<dbReference type="InterPro" id="IPR000215">
    <property type="entry name" value="Serpin_fam"/>
</dbReference>
<dbReference type="InterPro" id="IPR023796">
    <property type="entry name" value="Serpin_dom"/>
</dbReference>
<accession>A0A4X1U3Z8</accession>
<reference evidence="10 11" key="1">
    <citation type="submission" date="2017-08" db="EMBL/GenBank/DDBJ databases">
        <title>USMARCv1.0.</title>
        <authorList>
            <person name="Hannum G.I."/>
            <person name="Koren S."/>
            <person name="Schroeder S.G."/>
            <person name="Chin S.C."/>
            <person name="Nonneman D.J."/>
            <person name="Becker S.A."/>
            <person name="Rosen B.D."/>
            <person name="Bickhart D.M."/>
            <person name="Putnam N.H."/>
            <person name="Green R.E."/>
            <person name="Tuggle C.K."/>
            <person name="Liu H."/>
            <person name="Rohrer G.A."/>
            <person name="Warr A."/>
            <person name="Hall R."/>
            <person name="Kim K."/>
            <person name="Hume D.A."/>
            <person name="Talbot R."/>
            <person name="Chow W."/>
            <person name="Howe K."/>
            <person name="Schwartz A.S."/>
            <person name="Watson M."/>
            <person name="Archibald A.L."/>
            <person name="Phillippy A.M."/>
            <person name="Smith T.P.L."/>
        </authorList>
    </citation>
    <scope>NUCLEOTIDE SEQUENCE [LARGE SCALE GENOMIC DNA]</scope>
</reference>
<dbReference type="InterPro" id="IPR036186">
    <property type="entry name" value="Serpin_sf"/>
</dbReference>
<dbReference type="AlphaFoldDB" id="A0A4X1U3Z8"/>
<dbReference type="PANTHER" id="PTHR11461:SF20">
    <property type="entry name" value="ALPHA-2-ANTIPLASMIN"/>
    <property type="match status" value="1"/>
</dbReference>
<dbReference type="FunFam" id="3.30.497.10:FF:000003">
    <property type="entry name" value="Serpin family F member 1"/>
    <property type="match status" value="1"/>
</dbReference>
<dbReference type="Gene3D" id="3.30.497.10">
    <property type="entry name" value="Antithrombin, subunit I, domain 2"/>
    <property type="match status" value="1"/>
</dbReference>
<evidence type="ECO:0000256" key="1">
    <source>
        <dbReference type="ARBA" id="ARBA00004613"/>
    </source>
</evidence>
<evidence type="ECO:0000256" key="5">
    <source>
        <dbReference type="ARBA" id="ARBA00023180"/>
    </source>
</evidence>
<keyword evidence="4" id="KW-0732">Signal</keyword>
<evidence type="ECO:0000256" key="3">
    <source>
        <dbReference type="ARBA" id="ARBA00022525"/>
    </source>
</evidence>
<evidence type="ECO:0000256" key="2">
    <source>
        <dbReference type="ARBA" id="ARBA00009500"/>
    </source>
</evidence>
<feature type="transmembrane region" description="Helical" evidence="8">
    <location>
        <begin position="68"/>
        <end position="91"/>
    </location>
</feature>
<dbReference type="InterPro" id="IPR033833">
    <property type="entry name" value="Alpha2AP_serpin_dom"/>
</dbReference>
<evidence type="ECO:0000256" key="7">
    <source>
        <dbReference type="SAM" id="MobiDB-lite"/>
    </source>
</evidence>
<feature type="region of interest" description="Disordered" evidence="7">
    <location>
        <begin position="580"/>
        <end position="640"/>
    </location>
</feature>
<feature type="domain" description="Serpin" evidence="9">
    <location>
        <begin position="240"/>
        <end position="584"/>
    </location>
</feature>
<dbReference type="Proteomes" id="UP000314985">
    <property type="component" value="Chromosome 12"/>
</dbReference>
<keyword evidence="5" id="KW-0325">Glycoprotein</keyword>
<reference evidence="10" key="2">
    <citation type="submission" date="2025-08" db="UniProtKB">
        <authorList>
            <consortium name="Ensembl"/>
        </authorList>
    </citation>
    <scope>IDENTIFICATION</scope>
</reference>
<dbReference type="CDD" id="cd02053">
    <property type="entry name" value="serpinF2_A2AP"/>
    <property type="match status" value="1"/>
</dbReference>
<dbReference type="SUPFAM" id="SSF56574">
    <property type="entry name" value="Serpins"/>
    <property type="match status" value="1"/>
</dbReference>
<evidence type="ECO:0000313" key="10">
    <source>
        <dbReference type="Ensembl" id="ENSSSCP00070024409.1"/>
    </source>
</evidence>
<dbReference type="Gene3D" id="2.30.39.10">
    <property type="entry name" value="Alpha-1-antitrypsin, domain 1"/>
    <property type="match status" value="1"/>
</dbReference>
<dbReference type="Pfam" id="PF00079">
    <property type="entry name" value="Serpin"/>
    <property type="match status" value="1"/>
</dbReference>